<evidence type="ECO:0000313" key="4">
    <source>
        <dbReference type="EMBL" id="MDR6405866.1"/>
    </source>
</evidence>
<comment type="caution">
    <text evidence="4">The sequence shown here is derived from an EMBL/GenBank/DDBJ whole genome shotgun (WGS) entry which is preliminary data.</text>
</comment>
<sequence>MKNQNLFFILFFLLTNIVLFKSQEIINIPLEYNISGYIENKTGASSLTQKVLTPEEILTPSIKAEMNVNETGALTYTLPIEINKGVNDFQPNIALAYNSQSGNGMAGSGWNIVGLSTISRGGKSKEIDGITIGPQFDDADPFYLDGQRLIKIDANTFVTERFSKVKITKANSGDYQFIIQYTDGKVAKYKELISGQYYISLFQDSSENIIKYTYQVENSVPRITKISYGGANDPFNINFEYKSRKTPTEAYRNGVKFINNYVLSSVYSSSIYDGIFRKYILTHDFINSDTVERVRQIDVENKSGVKLKPLEFDYNLGITTGTIEKNIQTNAGFLSNTKELGDIVAGDFYGQGKLSTCYISKNVDGSFSLINSSYGNLPITVEAGAKLIVGKTLTTGNTISERDQLIIAHTGLFAKLQIVDLLTLNSRTLDTAFQDNGTWHWDVVTGQYTLDLSKSSDNYISGDFNNDGLTDLIHFIPAGTYNPAEVRMFEIGKTLGSSTTTIPFSLPNAQFFHFDRMYQLEMDGDGIPELMFIDGDKYSVYKIDNVNKALVPMNNLQGITLPDFTNNIYTKRFTPLIFGDFNGDGLTDFMTPKKIYYIDTDNSAGDVAKKMESESQMWWQYISTGKNFISTTKDYTAQKLSYIVPSQRNYFKAGGSFWKLLWSGPEPVYDYSEYGATTIIPTDFNNDGKTDLISFSKFGKVKYSDTQKLSLAEIQNMDVIYIDSSTGLPKPKAALYTNKIFLHENKTDTQGNNIFATLDTVLPLNADQISPFAIPLESTDFNQLNTYKSSLIISDPLTKRDISFTINNDKFTEKLIKKVSNGSGVDQLAEYRPMVTDLNSNTERCYITKINDWEFKYPYYIHKNNGTTYLANKIHTIFDTKILTQEYRFENALQHLEGRGFIGFQKTYVSDVYESEVKNGKYVNKNPIKAVFWTITTKNPMLDNTIISTTYGGINKFFTENIISIDRFEKGNHQYLILSTEEKSRDYLKKITISKQYQYDQADDYKLKTIYTDFSGAGSSISKYTYKPEFFNGDHYFYGKIASIENTTYKDGLSFITKNESDYYPTGNVSEVRKFGNQTSAPPVITQYTYDSFGNIKTETSATVGVTSQTISYEYEPTNRFVTKTITPDGLFSTAVINTLGQTTSETSSLGLVTSYNFDIWGNIIEITDFLGKKTTISKSVADAATGGVYNLHKKREGGVESIVTFDKFDKEIIIKTQSINGKWLVSKKEYDIFGKEVKISEPHFEGEPAKWNTIEYDELNRPIKNIAFTGKVITTCYEGMKVTVDDGYKKTSKTLDAMGHTIRQQDHGGVIAYSYYPNGVPKETNYEGIKTTFEIDGWGNKTKMTDPSAGMFTYEYDNLGRLTKETNPKGYTLFAYDVLGRPLSEKTYGNTTAENTNIEKVFTYNGQTKLPETITGTSNGKTFTYTTYYDQYYRIIGKKEETPDFVYSSNTTFDSFGRADIVSISTIVSNYTSNSAIKNVYDSNGLLIQQNDNENGNMVWHLSDINAKGQTTQMEYGNGYTVTNQYNPNDFSLFNIKHQNTNNGLVALDIDYNYDVNKGVLNWRRNNAFGKKEDFTYDKLNRLLTEAVNGVLANEYTYDKRGRITSNTELGKYNYNETNYKLQGIDFNTNGQNVNTQRGFAAITYNAFKSPNTIILAGKDNLSFDYNILKTRYSMKSSVTGKTKFYSADFAVEISRKAGKYGGTMEIITYITGDPYSANYIKKEAFSNGALIEKNNYYLHRDNLGSILAISKADGSVVEKRFFDAWGNLKALFTGSGVLITDTQELASGNMFLDRGYTGHEHLWKVGLINMNARLYDPVMRKFLSPDNLVQDPANTQSYDRFGYAYNNPLLYVDIDGNEPITLGLAIVIGVAVAITTKVIINAIDGVPVWYGLGKSAVTGAVMGAISFGIGSAATSATAGFIGKAALQAGLHGMTGGMMSALETGNFGSGFLSGAVSSIISSGIQALGTNFSGSGAMQDANHNYISMNSFGNSDLIKATMLVAGGLSGGLSSTIAGGKFMDGFKQGIITSGLNHMAHLVTDAIDQRITRQRSLQRIKAQYPRFYEVLTKLQDFLQANPKVLSSLSQETGLTKAQVLKFMDIKSPEGQVILESQEADRVGYLGYSSRDRSYISKNLLTTFQGLQTKEYIQGTSFLLAITVLHEFVHWGRVYNILKSDAPSNKWGVSDYGSYWELKTFGMTTGRNQETINLSYQYGWKF</sequence>
<dbReference type="Proteomes" id="UP001184853">
    <property type="component" value="Unassembled WGS sequence"/>
</dbReference>
<evidence type="ECO:0000256" key="1">
    <source>
        <dbReference type="ARBA" id="ARBA00004613"/>
    </source>
</evidence>
<protein>
    <submittedName>
        <fullName evidence="4">RHS repeat-associated protein</fullName>
    </submittedName>
</protein>
<dbReference type="EMBL" id="JAVDQS010000007">
    <property type="protein sequence ID" value="MDR6405866.1"/>
    <property type="molecule type" value="Genomic_DNA"/>
</dbReference>
<dbReference type="InterPro" id="IPR028994">
    <property type="entry name" value="Integrin_alpha_N"/>
</dbReference>
<name>A0ABU1LGM1_9FLAO</name>
<evidence type="ECO:0000256" key="2">
    <source>
        <dbReference type="ARBA" id="ARBA00022525"/>
    </source>
</evidence>
<evidence type="ECO:0000256" key="3">
    <source>
        <dbReference type="ARBA" id="ARBA00023026"/>
    </source>
</evidence>
<gene>
    <name evidence="4" type="ORF">J2781_002800</name>
</gene>
<dbReference type="Gene3D" id="2.180.10.10">
    <property type="entry name" value="RHS repeat-associated core"/>
    <property type="match status" value="2"/>
</dbReference>
<keyword evidence="3" id="KW-0843">Virulence</keyword>
<proteinExistence type="predicted"/>
<reference evidence="4 5" key="1">
    <citation type="submission" date="2023-07" db="EMBL/GenBank/DDBJ databases">
        <title>Sorghum-associated microbial communities from plants grown in Nebraska, USA.</title>
        <authorList>
            <person name="Schachtman D."/>
        </authorList>
    </citation>
    <scope>NUCLEOTIDE SEQUENCE [LARGE SCALE GENOMIC DNA]</scope>
    <source>
        <strain evidence="4 5">DS1709</strain>
    </source>
</reference>
<dbReference type="PANTHER" id="PTHR32305">
    <property type="match status" value="1"/>
</dbReference>
<organism evidence="4 5">
    <name type="scientific">Chryseobacterium geocarposphaerae</name>
    <dbReference type="NCBI Taxonomy" id="1416776"/>
    <lineage>
        <taxon>Bacteria</taxon>
        <taxon>Pseudomonadati</taxon>
        <taxon>Bacteroidota</taxon>
        <taxon>Flavobacteriia</taxon>
        <taxon>Flavobacteriales</taxon>
        <taxon>Weeksellaceae</taxon>
        <taxon>Chryseobacterium group</taxon>
        <taxon>Chryseobacterium</taxon>
    </lineage>
</organism>
<evidence type="ECO:0000313" key="5">
    <source>
        <dbReference type="Proteomes" id="UP001184853"/>
    </source>
</evidence>
<dbReference type="NCBIfam" id="TIGR03696">
    <property type="entry name" value="Rhs_assc_core"/>
    <property type="match status" value="1"/>
</dbReference>
<dbReference type="Pfam" id="PF05593">
    <property type="entry name" value="RHS_repeat"/>
    <property type="match status" value="1"/>
</dbReference>
<dbReference type="InterPro" id="IPR031325">
    <property type="entry name" value="RHS_repeat"/>
</dbReference>
<dbReference type="RefSeq" id="WP_115979796.1">
    <property type="nucleotide sequence ID" value="NZ_JAVDQS010000007.1"/>
</dbReference>
<keyword evidence="2" id="KW-0964">Secreted</keyword>
<dbReference type="Pfam" id="PF03534">
    <property type="entry name" value="SpvB"/>
    <property type="match status" value="1"/>
</dbReference>
<comment type="subcellular location">
    <subcellularLocation>
        <location evidence="1">Secreted</location>
    </subcellularLocation>
</comment>
<keyword evidence="5" id="KW-1185">Reference proteome</keyword>
<dbReference type="InterPro" id="IPR050708">
    <property type="entry name" value="T6SS_VgrG/RHS"/>
</dbReference>
<dbReference type="InterPro" id="IPR022385">
    <property type="entry name" value="Rhs_assc_core"/>
</dbReference>
<dbReference type="InterPro" id="IPR003284">
    <property type="entry name" value="Sal_SpvB"/>
</dbReference>
<accession>A0ABU1LGM1</accession>
<dbReference type="SUPFAM" id="SSF69318">
    <property type="entry name" value="Integrin alpha N-terminal domain"/>
    <property type="match status" value="1"/>
</dbReference>
<dbReference type="PANTHER" id="PTHR32305:SF17">
    <property type="entry name" value="TRNA NUCLEASE WAPA"/>
    <property type="match status" value="1"/>
</dbReference>